<evidence type="ECO:0000313" key="3">
    <source>
        <dbReference type="Proteomes" id="UP000053110"/>
    </source>
</evidence>
<reference evidence="3" key="1">
    <citation type="journal article" date="2013" name="Nat. Genet.">
        <title>The wheat powdery mildew genome shows the unique evolution of an obligate biotroph.</title>
        <authorList>
            <person name="Wicker T."/>
            <person name="Oberhaensli S."/>
            <person name="Parlange F."/>
            <person name="Buchmann J.P."/>
            <person name="Shatalina M."/>
            <person name="Roffler S."/>
            <person name="Ben-David R."/>
            <person name="Dolezel J."/>
            <person name="Simkova H."/>
            <person name="Schulze-Lefert P."/>
            <person name="Spanu P.D."/>
            <person name="Bruggmann R."/>
            <person name="Amselem J."/>
            <person name="Quesneville H."/>
            <person name="Ver Loren van Themaat E."/>
            <person name="Paape T."/>
            <person name="Shimizu K.K."/>
            <person name="Keller B."/>
        </authorList>
    </citation>
    <scope>NUCLEOTIDE SEQUENCE [LARGE SCALE GENOMIC DNA]</scope>
    <source>
        <strain evidence="3">96224</strain>
    </source>
</reference>
<dbReference type="AlphaFoldDB" id="A0A656KGX9"/>
<feature type="region of interest" description="Disordered" evidence="1">
    <location>
        <begin position="1"/>
        <end position="84"/>
    </location>
</feature>
<accession>A0A656KGX9</accession>
<organism evidence="2 3">
    <name type="scientific">Blumeria graminis f. sp. tritici 96224</name>
    <dbReference type="NCBI Taxonomy" id="1268274"/>
    <lineage>
        <taxon>Eukaryota</taxon>
        <taxon>Fungi</taxon>
        <taxon>Dikarya</taxon>
        <taxon>Ascomycota</taxon>
        <taxon>Pezizomycotina</taxon>
        <taxon>Leotiomycetes</taxon>
        <taxon>Erysiphales</taxon>
        <taxon>Erysiphaceae</taxon>
        <taxon>Blumeria</taxon>
    </lineage>
</organism>
<proteinExistence type="predicted"/>
<name>A0A656KGX9_BLUGR</name>
<sequence>MSENSPAIAAPAQEIKVDASAVKPTANLTHGAKSFNNEKSRGSNQGRGRGRGQGSRDRKGGGRGFGSKDPNGRQKKKIPDVVIGSKTSHIFLFPSSRTDCLKSWERR</sequence>
<evidence type="ECO:0000313" key="2">
    <source>
        <dbReference type="EMBL" id="EPQ62262.1"/>
    </source>
</evidence>
<dbReference type="Proteomes" id="UP000053110">
    <property type="component" value="Unassembled WGS sequence"/>
</dbReference>
<gene>
    <name evidence="2" type="ORF">BGT96224_2822</name>
</gene>
<dbReference type="EMBL" id="KE375182">
    <property type="protein sequence ID" value="EPQ62262.1"/>
    <property type="molecule type" value="Genomic_DNA"/>
</dbReference>
<protein>
    <submittedName>
        <fullName evidence="2">tRNA:pseudouridine synthase</fullName>
    </submittedName>
</protein>
<evidence type="ECO:0000256" key="1">
    <source>
        <dbReference type="SAM" id="MobiDB-lite"/>
    </source>
</evidence>